<feature type="chain" id="PRO_5002435694" description="Secreted protein" evidence="1">
    <location>
        <begin position="23"/>
        <end position="88"/>
    </location>
</feature>
<accession>A0A0E9XZP0</accession>
<sequence>MTIKLAMLFWCFFVHIIRRYISRSINVTLTESKNQIFLFTQYKCLIKYRRSFTLTFLNIYSDSNKNSMYSSYPSPNYTQKALKSNIQL</sequence>
<dbReference type="AlphaFoldDB" id="A0A0E9XZP0"/>
<reference evidence="2" key="2">
    <citation type="journal article" date="2015" name="Fish Shellfish Immunol.">
        <title>Early steps in the European eel (Anguilla anguilla)-Vibrio vulnificus interaction in the gills: Role of the RtxA13 toxin.</title>
        <authorList>
            <person name="Callol A."/>
            <person name="Pajuelo D."/>
            <person name="Ebbesson L."/>
            <person name="Teles M."/>
            <person name="MacKenzie S."/>
            <person name="Amaro C."/>
        </authorList>
    </citation>
    <scope>NUCLEOTIDE SEQUENCE</scope>
</reference>
<dbReference type="EMBL" id="GBXM01000696">
    <property type="protein sequence ID" value="JAI07882.1"/>
    <property type="molecule type" value="Transcribed_RNA"/>
</dbReference>
<protein>
    <recommendedName>
        <fullName evidence="3">Secreted protein</fullName>
    </recommendedName>
</protein>
<proteinExistence type="predicted"/>
<evidence type="ECO:0000256" key="1">
    <source>
        <dbReference type="SAM" id="SignalP"/>
    </source>
</evidence>
<reference evidence="2" key="1">
    <citation type="submission" date="2014-11" db="EMBL/GenBank/DDBJ databases">
        <authorList>
            <person name="Amaro Gonzalez C."/>
        </authorList>
    </citation>
    <scope>NUCLEOTIDE SEQUENCE</scope>
</reference>
<name>A0A0E9XZP0_ANGAN</name>
<organism evidence="2">
    <name type="scientific">Anguilla anguilla</name>
    <name type="common">European freshwater eel</name>
    <name type="synonym">Muraena anguilla</name>
    <dbReference type="NCBI Taxonomy" id="7936"/>
    <lineage>
        <taxon>Eukaryota</taxon>
        <taxon>Metazoa</taxon>
        <taxon>Chordata</taxon>
        <taxon>Craniata</taxon>
        <taxon>Vertebrata</taxon>
        <taxon>Euteleostomi</taxon>
        <taxon>Actinopterygii</taxon>
        <taxon>Neopterygii</taxon>
        <taxon>Teleostei</taxon>
        <taxon>Anguilliformes</taxon>
        <taxon>Anguillidae</taxon>
        <taxon>Anguilla</taxon>
    </lineage>
</organism>
<evidence type="ECO:0008006" key="3">
    <source>
        <dbReference type="Google" id="ProtNLM"/>
    </source>
</evidence>
<feature type="signal peptide" evidence="1">
    <location>
        <begin position="1"/>
        <end position="22"/>
    </location>
</feature>
<evidence type="ECO:0000313" key="2">
    <source>
        <dbReference type="EMBL" id="JAI07882.1"/>
    </source>
</evidence>
<keyword evidence="1" id="KW-0732">Signal</keyword>